<proteinExistence type="predicted"/>
<name>A0A7D4C1R6_9SPHN</name>
<reference evidence="3 4" key="1">
    <citation type="submission" date="2020-05" db="EMBL/GenBank/DDBJ databases">
        <title>Erythrobacter mangrovi sp. nov., isolated from rhizosphere soil of mangrove plant (Kandelia candel).</title>
        <authorList>
            <person name="Ye Y.H."/>
        </authorList>
    </citation>
    <scope>NUCLEOTIDE SEQUENCE [LARGE SCALE GENOMIC DNA]</scope>
    <source>
        <strain evidence="3 4">EB310</strain>
    </source>
</reference>
<protein>
    <submittedName>
        <fullName evidence="3">S9 family peptidase</fullName>
    </submittedName>
</protein>
<dbReference type="EMBL" id="CP053921">
    <property type="protein sequence ID" value="QKG69965.1"/>
    <property type="molecule type" value="Genomic_DNA"/>
</dbReference>
<dbReference type="RefSeq" id="WP_173211852.1">
    <property type="nucleotide sequence ID" value="NZ_CP053921.1"/>
</dbReference>
<dbReference type="AlphaFoldDB" id="A0A7D4C1R6"/>
<gene>
    <name evidence="3" type="ORF">HQR01_00465</name>
</gene>
<dbReference type="KEGG" id="emv:HQR01_00465"/>
<dbReference type="Pfam" id="PF00326">
    <property type="entry name" value="Peptidase_S9"/>
    <property type="match status" value="1"/>
</dbReference>
<dbReference type="InterPro" id="IPR001375">
    <property type="entry name" value="Peptidase_S9_cat"/>
</dbReference>
<evidence type="ECO:0000313" key="4">
    <source>
        <dbReference type="Proteomes" id="UP000504693"/>
    </source>
</evidence>
<dbReference type="GO" id="GO:0004252">
    <property type="term" value="F:serine-type endopeptidase activity"/>
    <property type="evidence" value="ECO:0007669"/>
    <property type="project" value="TreeGrafter"/>
</dbReference>
<dbReference type="PANTHER" id="PTHR42776">
    <property type="entry name" value="SERINE PEPTIDASE S9 FAMILY MEMBER"/>
    <property type="match status" value="1"/>
</dbReference>
<dbReference type="Gene3D" id="3.40.50.1820">
    <property type="entry name" value="alpha/beta hydrolase"/>
    <property type="match status" value="1"/>
</dbReference>
<keyword evidence="4" id="KW-1185">Reference proteome</keyword>
<evidence type="ECO:0000256" key="1">
    <source>
        <dbReference type="ARBA" id="ARBA00022801"/>
    </source>
</evidence>
<accession>A0A7D4C1R6</accession>
<dbReference type="PANTHER" id="PTHR42776:SF27">
    <property type="entry name" value="DIPEPTIDYL PEPTIDASE FAMILY MEMBER 6"/>
    <property type="match status" value="1"/>
</dbReference>
<dbReference type="SUPFAM" id="SSF53474">
    <property type="entry name" value="alpha/beta-Hydrolases"/>
    <property type="match status" value="1"/>
</dbReference>
<evidence type="ECO:0000259" key="2">
    <source>
        <dbReference type="Pfam" id="PF00326"/>
    </source>
</evidence>
<dbReference type="SUPFAM" id="SSF82171">
    <property type="entry name" value="DPP6 N-terminal domain-like"/>
    <property type="match status" value="1"/>
</dbReference>
<dbReference type="Proteomes" id="UP000504693">
    <property type="component" value="Chromosome"/>
</dbReference>
<organism evidence="3 4">
    <name type="scientific">Erythrobacter mangrovi</name>
    <dbReference type="NCBI Taxonomy" id="2739433"/>
    <lineage>
        <taxon>Bacteria</taxon>
        <taxon>Pseudomonadati</taxon>
        <taxon>Pseudomonadota</taxon>
        <taxon>Alphaproteobacteria</taxon>
        <taxon>Sphingomonadales</taxon>
        <taxon>Erythrobacteraceae</taxon>
        <taxon>Erythrobacter/Porphyrobacter group</taxon>
        <taxon>Erythrobacter</taxon>
    </lineage>
</organism>
<feature type="domain" description="Peptidase S9 prolyl oligopeptidase catalytic" evidence="2">
    <location>
        <begin position="509"/>
        <end position="711"/>
    </location>
</feature>
<evidence type="ECO:0000313" key="3">
    <source>
        <dbReference type="EMBL" id="QKG69965.1"/>
    </source>
</evidence>
<dbReference type="GO" id="GO:0006508">
    <property type="term" value="P:proteolysis"/>
    <property type="evidence" value="ECO:0007669"/>
    <property type="project" value="InterPro"/>
</dbReference>
<keyword evidence="1" id="KW-0378">Hydrolase</keyword>
<dbReference type="InterPro" id="IPR029058">
    <property type="entry name" value="AB_hydrolase_fold"/>
</dbReference>
<sequence>MRFGPQIALWPRAGVDPIRICSRGFHRDASLGNHSWDAENSMPLAKLAHRASSAVALAIATVPLALAPQPAAAQEAAPQVPETASGRIPVAEFVKQSNMSNARISPDGKHLAYLTGQNGREVLVMLDLDNLSRPPRLIIASEEAREAGDRTMTGFRWIGNKHVVMTVISRENLNGNLADFRRLVAYDIDSGKLVQQAWRDAGGDAGQILYINHDTGKYLLQRDSVANSTERWGFPEVVEVDVNDGSFKMVQRTNPVVRGWAADGSGVVRAGFNSSGDTGKLRMLYRSDDSGNFKTVYNEADKTFTATVPIPRMFIPGTDEAYVLSRDEGFDRVYRVNMNTLELGKPIFEVEGYDVQGIITNEDGTKVVGYRTFDGTLHNTYIDPTLKAVQEALEEVFGKGEAILVDYTEDNRKFIVYGGGVEREGGYYIFDTKSGSLQLLNWTRSALKDAPLNPVRAEWYTASDGTRIQAVVTYPRHRLGQKNLPVVVMPHGGPFGAFSATNSVEPWNQPLAEQGYVVIQPNYRGSGGYGRQFEEMGREPGGYGKRMQDDLNDILTYFGQQGAIDPNRACIMGWSYGGYAAARGAQRDANVWKCAVAGAGVYDMPLMNRWDARNLGRFSSGFQATSEDPEGISSARNTDGPWAPILIVTAKRDARIPMEQAETLVSNLQKSGKVEGKDFRYIVQEQGTHNLPYDDVHIQWIEEAYDWLQKHNPAYIPGDGDQPPKLIKFD</sequence>